<dbReference type="EMBL" id="CP037920">
    <property type="protein sequence ID" value="QDT98060.1"/>
    <property type="molecule type" value="Genomic_DNA"/>
</dbReference>
<keyword evidence="1" id="KW-0812">Transmembrane</keyword>
<feature type="transmembrane region" description="Helical" evidence="1">
    <location>
        <begin position="12"/>
        <end position="36"/>
    </location>
</feature>
<evidence type="ECO:0000313" key="4">
    <source>
        <dbReference type="Proteomes" id="UP000318704"/>
    </source>
</evidence>
<dbReference type="InterPro" id="IPR012902">
    <property type="entry name" value="N_methyl_site"/>
</dbReference>
<proteinExistence type="predicted"/>
<dbReference type="Pfam" id="PF07596">
    <property type="entry name" value="SBP_bac_10"/>
    <property type="match status" value="1"/>
</dbReference>
<dbReference type="InterPro" id="IPR027558">
    <property type="entry name" value="Pre_pil_HX9DG_C"/>
</dbReference>
<accession>A0A517VYK3</accession>
<organism evidence="3 4">
    <name type="scientific">Gimesia aquarii</name>
    <dbReference type="NCBI Taxonomy" id="2527964"/>
    <lineage>
        <taxon>Bacteria</taxon>
        <taxon>Pseudomonadati</taxon>
        <taxon>Planctomycetota</taxon>
        <taxon>Planctomycetia</taxon>
        <taxon>Planctomycetales</taxon>
        <taxon>Planctomycetaceae</taxon>
        <taxon>Gimesia</taxon>
    </lineage>
</organism>
<dbReference type="AlphaFoldDB" id="A0A517VYK3"/>
<dbReference type="PANTHER" id="PTHR30093">
    <property type="entry name" value="GENERAL SECRETION PATHWAY PROTEIN G"/>
    <property type="match status" value="1"/>
</dbReference>
<keyword evidence="1" id="KW-0472">Membrane</keyword>
<dbReference type="SUPFAM" id="SSF54523">
    <property type="entry name" value="Pili subunits"/>
    <property type="match status" value="1"/>
</dbReference>
<protein>
    <submittedName>
        <fullName evidence="3">Type II secretion system protein G</fullName>
    </submittedName>
</protein>
<dbReference type="RefSeq" id="WP_144986409.1">
    <property type="nucleotide sequence ID" value="NZ_CP037920.1"/>
</dbReference>
<dbReference type="InterPro" id="IPR045584">
    <property type="entry name" value="Pilin-like"/>
</dbReference>
<dbReference type="PROSITE" id="PS00409">
    <property type="entry name" value="PROKAR_NTER_METHYL"/>
    <property type="match status" value="1"/>
</dbReference>
<dbReference type="Pfam" id="PF07963">
    <property type="entry name" value="N_methyl"/>
    <property type="match status" value="1"/>
</dbReference>
<evidence type="ECO:0000259" key="2">
    <source>
        <dbReference type="Pfam" id="PF07596"/>
    </source>
</evidence>
<dbReference type="Proteomes" id="UP000318704">
    <property type="component" value="Chromosome"/>
</dbReference>
<dbReference type="NCBIfam" id="TIGR02532">
    <property type="entry name" value="IV_pilin_GFxxxE"/>
    <property type="match status" value="1"/>
</dbReference>
<dbReference type="KEGG" id="gaw:V144x_35440"/>
<evidence type="ECO:0000256" key="1">
    <source>
        <dbReference type="SAM" id="Phobius"/>
    </source>
</evidence>
<reference evidence="3 4" key="1">
    <citation type="submission" date="2019-03" db="EMBL/GenBank/DDBJ databases">
        <title>Deep-cultivation of Planctomycetes and their phenomic and genomic characterization uncovers novel biology.</title>
        <authorList>
            <person name="Wiegand S."/>
            <person name="Jogler M."/>
            <person name="Boedeker C."/>
            <person name="Pinto D."/>
            <person name="Vollmers J."/>
            <person name="Rivas-Marin E."/>
            <person name="Kohn T."/>
            <person name="Peeters S.H."/>
            <person name="Heuer A."/>
            <person name="Rast P."/>
            <person name="Oberbeckmann S."/>
            <person name="Bunk B."/>
            <person name="Jeske O."/>
            <person name="Meyerdierks A."/>
            <person name="Storesund J.E."/>
            <person name="Kallscheuer N."/>
            <person name="Luecker S."/>
            <person name="Lage O.M."/>
            <person name="Pohl T."/>
            <person name="Merkel B.J."/>
            <person name="Hornburger P."/>
            <person name="Mueller R.-W."/>
            <person name="Bruemmer F."/>
            <person name="Labrenz M."/>
            <person name="Spormann A.M."/>
            <person name="Op den Camp H."/>
            <person name="Overmann J."/>
            <person name="Amann R."/>
            <person name="Jetten M.S.M."/>
            <person name="Mascher T."/>
            <person name="Medema M.H."/>
            <person name="Devos D.P."/>
            <person name="Kaster A.-K."/>
            <person name="Ovreas L."/>
            <person name="Rohde M."/>
            <person name="Galperin M.Y."/>
            <person name="Jogler C."/>
        </authorList>
    </citation>
    <scope>NUCLEOTIDE SEQUENCE [LARGE SCALE GENOMIC DNA]</scope>
    <source>
        <strain evidence="3 4">V144</strain>
    </source>
</reference>
<feature type="domain" description="DUF1559" evidence="2">
    <location>
        <begin position="37"/>
        <end position="300"/>
    </location>
</feature>
<keyword evidence="1" id="KW-1133">Transmembrane helix</keyword>
<name>A0A517VYK3_9PLAN</name>
<dbReference type="NCBIfam" id="TIGR04294">
    <property type="entry name" value="pre_pil_HX9DG"/>
    <property type="match status" value="1"/>
</dbReference>
<sequence length="320" mass="34814">MEQERPSKKRRGFTLIELLVVIAIIAILIALLLPAVQQAREAARRSTCKNQLKQLGLALHNYHDTHSVFPPGQVASGDCGSSPNPPLTAMNMNGLVLLLPYLDQAALYSNLDFNLAFDDYSSSGIPLSGGNATTNANQVNRVMTIFSCPTDPGPGGSSTSTTYNLPGGTPEHRTNYDFISIRLHTECNKWATRSLTTRFMFEDGSKCRIRDIKDGASNTAMMTETRKSCCGNGNNASWAGRGWVQIGLSLGQSPPNNTIRSGIDFKPRLGDWGWTGSWHVGGLHVLMADGAVIFLSENSDVSIRRNLDRIADGNVLGEFR</sequence>
<dbReference type="PANTHER" id="PTHR30093:SF2">
    <property type="entry name" value="TYPE II SECRETION SYSTEM PROTEIN H"/>
    <property type="match status" value="1"/>
</dbReference>
<dbReference type="Gene3D" id="3.30.700.10">
    <property type="entry name" value="Glycoprotein, Type 4 Pilin"/>
    <property type="match status" value="1"/>
</dbReference>
<evidence type="ECO:0000313" key="3">
    <source>
        <dbReference type="EMBL" id="QDT98060.1"/>
    </source>
</evidence>
<gene>
    <name evidence="3" type="primary">xcpT_36</name>
    <name evidence="3" type="ORF">V144x_35440</name>
</gene>
<dbReference type="InterPro" id="IPR011453">
    <property type="entry name" value="DUF1559"/>
</dbReference>